<protein>
    <submittedName>
        <fullName evidence="3">Flp pilus assembly protein CpaB</fullName>
    </submittedName>
</protein>
<dbReference type="InterPro" id="IPR013974">
    <property type="entry name" value="SAF"/>
</dbReference>
<sequence>MNNSRLLLPSIFFPWHGKSILPLMDTRKKIMNKSQVFLLFLLSVVFGLAAVFFAKQWMEDQVQPTVEVEAVERHPVVVASQEIEAGTIIEEQFLATKLMEVDWINENNFSDASELVGKVVANTIYAGEVLHKMRFTIPGEGSTLAALIPENKRAVTIRVDDVIGVAGFLLPGNKVDILSTVSYSKNSAATRTVLKDIKVLAVDQTAKTNENSPIIVRAVTLEVSPKDAEKLLTAKSKGSIQLTLRNPHEVEKKVVRRYVPKPSVTIIKGTQASSVRVKD</sequence>
<proteinExistence type="predicted"/>
<name>B7VJD9_VIBA3</name>
<feature type="domain" description="SAF" evidence="2">
    <location>
        <begin position="74"/>
        <end position="136"/>
    </location>
</feature>
<dbReference type="InterPro" id="IPR017592">
    <property type="entry name" value="Pilus_assmbl_Flp-typ_CpaB"/>
</dbReference>
<dbReference type="HOGENOM" id="CLU_057068_4_0_6"/>
<feature type="transmembrane region" description="Helical" evidence="1">
    <location>
        <begin position="36"/>
        <end position="54"/>
    </location>
</feature>
<dbReference type="Pfam" id="PF08666">
    <property type="entry name" value="SAF"/>
    <property type="match status" value="1"/>
</dbReference>
<keyword evidence="1" id="KW-1133">Transmembrane helix</keyword>
<dbReference type="Gene3D" id="3.90.1210.10">
    <property type="entry name" value="Antifreeze-like/N-acetylneuraminic acid synthase C-terminal domain"/>
    <property type="match status" value="1"/>
</dbReference>
<keyword evidence="1" id="KW-0472">Membrane</keyword>
<dbReference type="CDD" id="cd11614">
    <property type="entry name" value="SAF_CpaB_FlgA_like"/>
    <property type="match status" value="1"/>
</dbReference>
<evidence type="ECO:0000313" key="4">
    <source>
        <dbReference type="Proteomes" id="UP000009100"/>
    </source>
</evidence>
<dbReference type="InterPro" id="IPR031571">
    <property type="entry name" value="RcpC_dom"/>
</dbReference>
<evidence type="ECO:0000259" key="2">
    <source>
        <dbReference type="SMART" id="SM00858"/>
    </source>
</evidence>
<organism evidence="3 4">
    <name type="scientific">Vibrio atlanticus (strain LGP32)</name>
    <name type="common">Vibrio splendidus (strain Mel32)</name>
    <dbReference type="NCBI Taxonomy" id="575788"/>
    <lineage>
        <taxon>Bacteria</taxon>
        <taxon>Pseudomonadati</taxon>
        <taxon>Pseudomonadota</taxon>
        <taxon>Gammaproteobacteria</taxon>
        <taxon>Vibrionales</taxon>
        <taxon>Vibrionaceae</taxon>
        <taxon>Vibrio</taxon>
    </lineage>
</organism>
<reference evidence="3 4" key="1">
    <citation type="submission" date="2009-02" db="EMBL/GenBank/DDBJ databases">
        <title>Vibrio splendidus str. LGP32 complete genome.</title>
        <authorList>
            <person name="Mazel D."/>
            <person name="Le Roux F."/>
        </authorList>
    </citation>
    <scope>NUCLEOTIDE SEQUENCE [LARGE SCALE GENOMIC DNA]</scope>
    <source>
        <strain evidence="3 4">LGP32</strain>
    </source>
</reference>
<dbReference type="EMBL" id="FM954972">
    <property type="protein sequence ID" value="CAV19603.1"/>
    <property type="molecule type" value="Genomic_DNA"/>
</dbReference>
<evidence type="ECO:0000256" key="1">
    <source>
        <dbReference type="SAM" id="Phobius"/>
    </source>
</evidence>
<dbReference type="Proteomes" id="UP000009100">
    <property type="component" value="Chromosome 1"/>
</dbReference>
<dbReference type="AlphaFoldDB" id="B7VJD9"/>
<dbReference type="SMART" id="SM00858">
    <property type="entry name" value="SAF"/>
    <property type="match status" value="1"/>
</dbReference>
<dbReference type="eggNOG" id="COG3745">
    <property type="taxonomic scope" value="Bacteria"/>
</dbReference>
<gene>
    <name evidence="3" type="ordered locus">VS_2444</name>
</gene>
<evidence type="ECO:0000313" key="3">
    <source>
        <dbReference type="EMBL" id="CAV19603.1"/>
    </source>
</evidence>
<dbReference type="STRING" id="575788.VS_2444"/>
<dbReference type="SUPFAM" id="SSF51269">
    <property type="entry name" value="AFP III-like domain"/>
    <property type="match status" value="1"/>
</dbReference>
<keyword evidence="1" id="KW-0812">Transmembrane</keyword>
<dbReference type="Pfam" id="PF16976">
    <property type="entry name" value="RcpC"/>
    <property type="match status" value="1"/>
</dbReference>
<dbReference type="KEGG" id="vsp:VS_2444"/>
<dbReference type="NCBIfam" id="TIGR03177">
    <property type="entry name" value="pilus_cpaB"/>
    <property type="match status" value="1"/>
</dbReference>
<accession>B7VJD9</accession>
<dbReference type="InterPro" id="IPR036732">
    <property type="entry name" value="AFP_Neu5c_C_sf"/>
</dbReference>